<feature type="binding site" evidence="8">
    <location>
        <position position="91"/>
    </location>
    <ligand>
        <name>Mg(2+)</name>
        <dbReference type="ChEBI" id="CHEBI:18420"/>
    </ligand>
</feature>
<reference evidence="10 11" key="1">
    <citation type="journal article" date="2016" name="Nat. Commun.">
        <title>Thousands of microbial genomes shed light on interconnected biogeochemical processes in an aquifer system.</title>
        <authorList>
            <person name="Anantharaman K."/>
            <person name="Brown C.T."/>
            <person name="Hug L.A."/>
            <person name="Sharon I."/>
            <person name="Castelle C.J."/>
            <person name="Probst A.J."/>
            <person name="Thomas B.C."/>
            <person name="Singh A."/>
            <person name="Wilkins M.J."/>
            <person name="Karaoz U."/>
            <person name="Brodie E.L."/>
            <person name="Williams K.H."/>
            <person name="Hubbard S.S."/>
            <person name="Banfield J.F."/>
        </authorList>
    </citation>
    <scope>NUCLEOTIDE SEQUENCE [LARGE SCALE GENOMIC DNA]</scope>
</reference>
<comment type="function">
    <text evidence="8">Toxic component of a toxin-antitoxin (TA) system. An RNase.</text>
</comment>
<dbReference type="InterPro" id="IPR029060">
    <property type="entry name" value="PIN-like_dom_sf"/>
</dbReference>
<dbReference type="GO" id="GO:0016787">
    <property type="term" value="F:hydrolase activity"/>
    <property type="evidence" value="ECO:0007669"/>
    <property type="project" value="UniProtKB-KW"/>
</dbReference>
<feature type="domain" description="PIN" evidence="9">
    <location>
        <begin position="5"/>
        <end position="110"/>
    </location>
</feature>
<dbReference type="PANTHER" id="PTHR33653:SF1">
    <property type="entry name" value="RIBONUCLEASE VAPC2"/>
    <property type="match status" value="1"/>
</dbReference>
<evidence type="ECO:0000256" key="8">
    <source>
        <dbReference type="HAMAP-Rule" id="MF_00265"/>
    </source>
</evidence>
<dbReference type="GO" id="GO:0004540">
    <property type="term" value="F:RNA nuclease activity"/>
    <property type="evidence" value="ECO:0007669"/>
    <property type="project" value="InterPro"/>
</dbReference>
<protein>
    <recommendedName>
        <fullName evidence="8">Ribonuclease VapC</fullName>
        <shortName evidence="8">RNase VapC</shortName>
        <ecNumber evidence="8">3.1.-.-</ecNumber>
    </recommendedName>
    <alternativeName>
        <fullName evidence="8">Toxin VapC</fullName>
    </alternativeName>
</protein>
<sequence>MSEFLLDTTIFVDLFRGVAGVKDYLNTLMKIQCSIISVAELLQGAVNKKSQKKIEKFLSNVEILPITSRVGGIMLELVREYSLSYGLAIPDALIAATALEEKLTLVTSNVKHFKFIPGLRLNDWAAIKVDFESV</sequence>
<feature type="binding site" evidence="8">
    <location>
        <position position="7"/>
    </location>
    <ligand>
        <name>Mg(2+)</name>
        <dbReference type="ChEBI" id="CHEBI:18420"/>
    </ligand>
</feature>
<keyword evidence="5 8" id="KW-0378">Hydrolase</keyword>
<comment type="similarity">
    <text evidence="7 8">Belongs to the PINc/VapC protein family.</text>
</comment>
<keyword evidence="4 8" id="KW-0479">Metal-binding</keyword>
<dbReference type="PANTHER" id="PTHR33653">
    <property type="entry name" value="RIBONUCLEASE VAPC2"/>
    <property type="match status" value="1"/>
</dbReference>
<dbReference type="InterPro" id="IPR002716">
    <property type="entry name" value="PIN_dom"/>
</dbReference>
<comment type="cofactor">
    <cofactor evidence="1 8">
        <name>Mg(2+)</name>
        <dbReference type="ChEBI" id="CHEBI:18420"/>
    </cofactor>
</comment>
<comment type="caution">
    <text evidence="10">The sequence shown here is derived from an EMBL/GenBank/DDBJ whole genome shotgun (WGS) entry which is preliminary data.</text>
</comment>
<evidence type="ECO:0000313" key="10">
    <source>
        <dbReference type="EMBL" id="OGG18481.1"/>
    </source>
</evidence>
<gene>
    <name evidence="8" type="primary">vapC</name>
    <name evidence="10" type="ORF">A2721_01690</name>
</gene>
<dbReference type="Pfam" id="PF01850">
    <property type="entry name" value="PIN"/>
    <property type="match status" value="1"/>
</dbReference>
<dbReference type="HAMAP" id="MF_00265">
    <property type="entry name" value="VapC_Nob1"/>
    <property type="match status" value="1"/>
</dbReference>
<dbReference type="CDD" id="cd18741">
    <property type="entry name" value="PIN_VapC4-5_FitB-like"/>
    <property type="match status" value="1"/>
</dbReference>
<evidence type="ECO:0000256" key="2">
    <source>
        <dbReference type="ARBA" id="ARBA00022649"/>
    </source>
</evidence>
<keyword evidence="2 8" id="KW-1277">Toxin-antitoxin system</keyword>
<dbReference type="Proteomes" id="UP000177871">
    <property type="component" value="Unassembled WGS sequence"/>
</dbReference>
<keyword evidence="6 8" id="KW-0460">Magnesium</keyword>
<organism evidence="10 11">
    <name type="scientific">Candidatus Gottesmanbacteria bacterium RIFCSPHIGHO2_01_FULL_47_48</name>
    <dbReference type="NCBI Taxonomy" id="1798381"/>
    <lineage>
        <taxon>Bacteria</taxon>
        <taxon>Candidatus Gottesmaniibacteriota</taxon>
    </lineage>
</organism>
<proteinExistence type="inferred from homology"/>
<dbReference type="InterPro" id="IPR050556">
    <property type="entry name" value="Type_II_TA_system_RNase"/>
</dbReference>
<evidence type="ECO:0000256" key="7">
    <source>
        <dbReference type="ARBA" id="ARBA00038093"/>
    </source>
</evidence>
<accession>A0A1F6A1B9</accession>
<dbReference type="InterPro" id="IPR022907">
    <property type="entry name" value="VapC_family"/>
</dbReference>
<evidence type="ECO:0000313" key="11">
    <source>
        <dbReference type="Proteomes" id="UP000177871"/>
    </source>
</evidence>
<name>A0A1F6A1B9_9BACT</name>
<evidence type="ECO:0000256" key="6">
    <source>
        <dbReference type="ARBA" id="ARBA00022842"/>
    </source>
</evidence>
<keyword evidence="8" id="KW-0800">Toxin</keyword>
<evidence type="ECO:0000256" key="3">
    <source>
        <dbReference type="ARBA" id="ARBA00022722"/>
    </source>
</evidence>
<evidence type="ECO:0000259" key="9">
    <source>
        <dbReference type="Pfam" id="PF01850"/>
    </source>
</evidence>
<evidence type="ECO:0000256" key="4">
    <source>
        <dbReference type="ARBA" id="ARBA00022723"/>
    </source>
</evidence>
<keyword evidence="3 8" id="KW-0540">Nuclease</keyword>
<dbReference type="AlphaFoldDB" id="A0A1F6A1B9"/>
<evidence type="ECO:0000256" key="1">
    <source>
        <dbReference type="ARBA" id="ARBA00001946"/>
    </source>
</evidence>
<dbReference type="GO" id="GO:0000287">
    <property type="term" value="F:magnesium ion binding"/>
    <property type="evidence" value="ECO:0007669"/>
    <property type="project" value="UniProtKB-UniRule"/>
</dbReference>
<dbReference type="EMBL" id="MFJK01000014">
    <property type="protein sequence ID" value="OGG18481.1"/>
    <property type="molecule type" value="Genomic_DNA"/>
</dbReference>
<dbReference type="Gene3D" id="3.40.50.1010">
    <property type="entry name" value="5'-nuclease"/>
    <property type="match status" value="1"/>
</dbReference>
<dbReference type="STRING" id="1798381.A2721_01690"/>
<evidence type="ECO:0000256" key="5">
    <source>
        <dbReference type="ARBA" id="ARBA00022801"/>
    </source>
</evidence>
<dbReference type="GO" id="GO:0090729">
    <property type="term" value="F:toxin activity"/>
    <property type="evidence" value="ECO:0007669"/>
    <property type="project" value="UniProtKB-KW"/>
</dbReference>
<dbReference type="EC" id="3.1.-.-" evidence="8"/>
<dbReference type="SUPFAM" id="SSF88723">
    <property type="entry name" value="PIN domain-like"/>
    <property type="match status" value="1"/>
</dbReference>